<dbReference type="InterPro" id="IPR000531">
    <property type="entry name" value="Beta-barrel_TonB"/>
</dbReference>
<evidence type="ECO:0000256" key="2">
    <source>
        <dbReference type="ARBA" id="ARBA00022448"/>
    </source>
</evidence>
<evidence type="ECO:0000256" key="11">
    <source>
        <dbReference type="ARBA" id="ARBA00023237"/>
    </source>
</evidence>
<feature type="signal peptide" evidence="14">
    <location>
        <begin position="1"/>
        <end position="20"/>
    </location>
</feature>
<keyword evidence="5 12" id="KW-0812">Transmembrane</keyword>
<dbReference type="Gene3D" id="2.170.130.10">
    <property type="entry name" value="TonB-dependent receptor, plug domain"/>
    <property type="match status" value="1"/>
</dbReference>
<dbReference type="EMBL" id="FNGS01000009">
    <property type="protein sequence ID" value="SDM78628.1"/>
    <property type="molecule type" value="Genomic_DNA"/>
</dbReference>
<keyword evidence="8" id="KW-0406">Ion transport</keyword>
<dbReference type="Proteomes" id="UP000198901">
    <property type="component" value="Unassembled WGS sequence"/>
</dbReference>
<dbReference type="InterPro" id="IPR012910">
    <property type="entry name" value="Plug_dom"/>
</dbReference>
<evidence type="ECO:0000256" key="8">
    <source>
        <dbReference type="ARBA" id="ARBA00023065"/>
    </source>
</evidence>
<dbReference type="SUPFAM" id="SSF56935">
    <property type="entry name" value="Porins"/>
    <property type="match status" value="1"/>
</dbReference>
<keyword evidence="6 14" id="KW-0732">Signal</keyword>
<evidence type="ECO:0000259" key="16">
    <source>
        <dbReference type="Pfam" id="PF07715"/>
    </source>
</evidence>
<organism evidence="17 18">
    <name type="scientific">Siphonobacter aquaeclarae</name>
    <dbReference type="NCBI Taxonomy" id="563176"/>
    <lineage>
        <taxon>Bacteria</taxon>
        <taxon>Pseudomonadati</taxon>
        <taxon>Bacteroidota</taxon>
        <taxon>Cytophagia</taxon>
        <taxon>Cytophagales</taxon>
        <taxon>Cytophagaceae</taxon>
        <taxon>Siphonobacter</taxon>
    </lineage>
</organism>
<dbReference type="SUPFAM" id="SSF49464">
    <property type="entry name" value="Carboxypeptidase regulatory domain-like"/>
    <property type="match status" value="1"/>
</dbReference>
<dbReference type="GO" id="GO:0015344">
    <property type="term" value="F:siderophore uptake transmembrane transporter activity"/>
    <property type="evidence" value="ECO:0007669"/>
    <property type="project" value="TreeGrafter"/>
</dbReference>
<dbReference type="GO" id="GO:0009279">
    <property type="term" value="C:cell outer membrane"/>
    <property type="evidence" value="ECO:0007669"/>
    <property type="project" value="UniProtKB-SubCell"/>
</dbReference>
<evidence type="ECO:0000256" key="3">
    <source>
        <dbReference type="ARBA" id="ARBA00022452"/>
    </source>
</evidence>
<evidence type="ECO:0000256" key="9">
    <source>
        <dbReference type="ARBA" id="ARBA00023077"/>
    </source>
</evidence>
<evidence type="ECO:0000256" key="1">
    <source>
        <dbReference type="ARBA" id="ARBA00004571"/>
    </source>
</evidence>
<keyword evidence="7" id="KW-0408">Iron</keyword>
<dbReference type="InterPro" id="IPR036942">
    <property type="entry name" value="Beta-barrel_TonB_sf"/>
</dbReference>
<evidence type="ECO:0000259" key="15">
    <source>
        <dbReference type="Pfam" id="PF00593"/>
    </source>
</evidence>
<evidence type="ECO:0000256" key="4">
    <source>
        <dbReference type="ARBA" id="ARBA00022496"/>
    </source>
</evidence>
<reference evidence="17 18" key="1">
    <citation type="submission" date="2016-10" db="EMBL/GenBank/DDBJ databases">
        <authorList>
            <person name="de Groot N.N."/>
        </authorList>
    </citation>
    <scope>NUCLEOTIDE SEQUENCE [LARGE SCALE GENOMIC DNA]</scope>
    <source>
        <strain evidence="17 18">DSM 21668</strain>
    </source>
</reference>
<proteinExistence type="inferred from homology"/>
<dbReference type="PANTHER" id="PTHR32552:SF68">
    <property type="entry name" value="FERRICHROME OUTER MEMBRANE TRANSPORTER_PHAGE RECEPTOR"/>
    <property type="match status" value="1"/>
</dbReference>
<evidence type="ECO:0000256" key="10">
    <source>
        <dbReference type="ARBA" id="ARBA00023136"/>
    </source>
</evidence>
<dbReference type="STRING" id="563176.SAMN04488090_4226"/>
<keyword evidence="2 12" id="KW-0813">Transport</keyword>
<dbReference type="PROSITE" id="PS52016">
    <property type="entry name" value="TONB_DEPENDENT_REC_3"/>
    <property type="match status" value="1"/>
</dbReference>
<dbReference type="AlphaFoldDB" id="A0A1G9W255"/>
<keyword evidence="17" id="KW-0675">Receptor</keyword>
<name>A0A1G9W255_9BACT</name>
<feature type="domain" description="TonB-dependent receptor-like beta-barrel" evidence="15">
    <location>
        <begin position="347"/>
        <end position="755"/>
    </location>
</feature>
<protein>
    <submittedName>
        <fullName evidence="17">TonB-dependent siderophore receptor</fullName>
    </submittedName>
</protein>
<dbReference type="CDD" id="cd01347">
    <property type="entry name" value="ligand_gated_channel"/>
    <property type="match status" value="1"/>
</dbReference>
<dbReference type="Pfam" id="PF00593">
    <property type="entry name" value="TonB_dep_Rec_b-barrel"/>
    <property type="match status" value="1"/>
</dbReference>
<evidence type="ECO:0000256" key="12">
    <source>
        <dbReference type="PROSITE-ProRule" id="PRU01360"/>
    </source>
</evidence>
<feature type="domain" description="TonB-dependent receptor plug" evidence="16">
    <location>
        <begin position="137"/>
        <end position="228"/>
    </location>
</feature>
<evidence type="ECO:0000256" key="13">
    <source>
        <dbReference type="RuleBase" id="RU003357"/>
    </source>
</evidence>
<dbReference type="PANTHER" id="PTHR32552">
    <property type="entry name" value="FERRICHROME IRON RECEPTOR-RELATED"/>
    <property type="match status" value="1"/>
</dbReference>
<comment type="subcellular location">
    <subcellularLocation>
        <location evidence="1 12">Cell outer membrane</location>
        <topology evidence="1 12">Multi-pass membrane protein</topology>
    </subcellularLocation>
</comment>
<gene>
    <name evidence="17" type="ORF">SAMN04488090_4226</name>
</gene>
<evidence type="ECO:0000256" key="6">
    <source>
        <dbReference type="ARBA" id="ARBA00022729"/>
    </source>
</evidence>
<keyword evidence="11 12" id="KW-0998">Cell outer membrane</keyword>
<evidence type="ECO:0000256" key="5">
    <source>
        <dbReference type="ARBA" id="ARBA00022692"/>
    </source>
</evidence>
<keyword evidence="10 12" id="KW-0472">Membrane</keyword>
<dbReference type="InterPro" id="IPR037066">
    <property type="entry name" value="Plug_dom_sf"/>
</dbReference>
<keyword evidence="18" id="KW-1185">Reference proteome</keyword>
<feature type="chain" id="PRO_5011609622" evidence="14">
    <location>
        <begin position="21"/>
        <end position="782"/>
    </location>
</feature>
<keyword evidence="3 12" id="KW-1134">Transmembrane beta strand</keyword>
<accession>A0A1G9W255</accession>
<evidence type="ECO:0000313" key="18">
    <source>
        <dbReference type="Proteomes" id="UP000198901"/>
    </source>
</evidence>
<dbReference type="Gene3D" id="2.40.170.20">
    <property type="entry name" value="TonB-dependent receptor, beta-barrel domain"/>
    <property type="match status" value="1"/>
</dbReference>
<dbReference type="Gene3D" id="2.60.40.1120">
    <property type="entry name" value="Carboxypeptidase-like, regulatory domain"/>
    <property type="match status" value="1"/>
</dbReference>
<dbReference type="Pfam" id="PF07715">
    <property type="entry name" value="Plug"/>
    <property type="match status" value="1"/>
</dbReference>
<evidence type="ECO:0000256" key="14">
    <source>
        <dbReference type="SAM" id="SignalP"/>
    </source>
</evidence>
<evidence type="ECO:0000256" key="7">
    <source>
        <dbReference type="ARBA" id="ARBA00023004"/>
    </source>
</evidence>
<evidence type="ECO:0000313" key="17">
    <source>
        <dbReference type="EMBL" id="SDM78628.1"/>
    </source>
</evidence>
<comment type="similarity">
    <text evidence="12 13">Belongs to the TonB-dependent receptor family.</text>
</comment>
<dbReference type="InterPro" id="IPR008969">
    <property type="entry name" value="CarboxyPept-like_regulatory"/>
</dbReference>
<keyword evidence="4" id="KW-0410">Iron transport</keyword>
<dbReference type="RefSeq" id="WP_093207642.1">
    <property type="nucleotide sequence ID" value="NZ_FNGS01000009.1"/>
</dbReference>
<sequence>MNRRLWIFVLLQLAGCLAYAQTRSKNVLQGTILTLDRKPAAFVSVVLKNTRAGALTDENGHWTLRNVPSGAQVLVVRIVGYESREIPVQVAEGQTTTVETIQLNEDHQTLQEVTVTGTNRFGQRESEYAARLPIKNLENPQVYNVVTKELAQEQLAVDYKNMLRNVPGAGVGFGGVNNGVTYLILRGFWVTSQVRNGMASQQYAGIDPVNVEKVEVYKGPSGTLFGSSLISFGGLSNLVTKKPYETFGGEVSYTGGKWGLSRLAVDVNTPLNDDKSALLRVNAAAHSERSFQNFGFQRSYAVAPSFSFKVNDRLSFLVDAEFYKTERSTMPANSFANVTFKNIKNAPIGYTQSINSNDPLLKMGSQNVFIKADYKISRNWVSTTQYAYGNVDFNNVNYIWPATWTSDSTIARNLSTGRSSYTRSSQFQQNVTGDIRLGALRNRVVIGFDAYGYVALTQSLGTIAYDVINIRKPITPISMAKVEQLAANATMSTSLAKQNRYSVYISDVLNITDKLMAMASVRVEKLDNQGTSVNGQTPAASGVYQQTAVSPKFGVVYQPIKDQLSVFANYMNGFQNVAPITQPDQSVFSPKPQYGNQWEVGAKAETFGRRLAATVSYYTINLSNAVRVDPTRPGFQIQDGTQESKGIELDIVANPVPGLNLVAGYGHNAYKYTKSSAVNEGQGSGLPADMANFWASYRFQTGAVKGIGLGIGGNYVSACYPNNESGALTIPSYTKFDATAFYDQPKWRLGIKLNNFTGQKYWGLNYDPQPLRQFIASLSYKL</sequence>
<dbReference type="Pfam" id="PF13715">
    <property type="entry name" value="CarbopepD_reg_2"/>
    <property type="match status" value="1"/>
</dbReference>
<keyword evidence="9 13" id="KW-0798">TonB box</keyword>
<dbReference type="OrthoDB" id="9758472at2"/>
<dbReference type="InterPro" id="IPR039426">
    <property type="entry name" value="TonB-dep_rcpt-like"/>
</dbReference>